<dbReference type="Proteomes" id="UP000807716">
    <property type="component" value="Unassembled WGS sequence"/>
</dbReference>
<comment type="caution">
    <text evidence="2">The sequence shown here is derived from an EMBL/GenBank/DDBJ whole genome shotgun (WGS) entry which is preliminary data.</text>
</comment>
<proteinExistence type="predicted"/>
<gene>
    <name evidence="2" type="ORF">DFQ27_007367</name>
</gene>
<feature type="region of interest" description="Disordered" evidence="1">
    <location>
        <begin position="256"/>
        <end position="279"/>
    </location>
</feature>
<name>A0A9P6PUW4_9FUNG</name>
<evidence type="ECO:0000256" key="1">
    <source>
        <dbReference type="SAM" id="MobiDB-lite"/>
    </source>
</evidence>
<organism evidence="2 3">
    <name type="scientific">Actinomortierella ambigua</name>
    <dbReference type="NCBI Taxonomy" id="1343610"/>
    <lineage>
        <taxon>Eukaryota</taxon>
        <taxon>Fungi</taxon>
        <taxon>Fungi incertae sedis</taxon>
        <taxon>Mucoromycota</taxon>
        <taxon>Mortierellomycotina</taxon>
        <taxon>Mortierellomycetes</taxon>
        <taxon>Mortierellales</taxon>
        <taxon>Mortierellaceae</taxon>
        <taxon>Actinomortierella</taxon>
    </lineage>
</organism>
<reference evidence="2" key="1">
    <citation type="journal article" date="2020" name="Fungal Divers.">
        <title>Resolving the Mortierellaceae phylogeny through synthesis of multi-gene phylogenetics and phylogenomics.</title>
        <authorList>
            <person name="Vandepol N."/>
            <person name="Liber J."/>
            <person name="Desiro A."/>
            <person name="Na H."/>
            <person name="Kennedy M."/>
            <person name="Barry K."/>
            <person name="Grigoriev I.V."/>
            <person name="Miller A.N."/>
            <person name="O'Donnell K."/>
            <person name="Stajich J.E."/>
            <person name="Bonito G."/>
        </authorList>
    </citation>
    <scope>NUCLEOTIDE SEQUENCE</scope>
    <source>
        <strain evidence="2">BC1065</strain>
    </source>
</reference>
<dbReference type="AlphaFoldDB" id="A0A9P6PUW4"/>
<feature type="compositionally biased region" description="Pro residues" evidence="1">
    <location>
        <begin position="1"/>
        <end position="11"/>
    </location>
</feature>
<keyword evidence="3" id="KW-1185">Reference proteome</keyword>
<protein>
    <submittedName>
        <fullName evidence="2">Uncharacterized protein</fullName>
    </submittedName>
</protein>
<evidence type="ECO:0000313" key="2">
    <source>
        <dbReference type="EMBL" id="KAG0253485.1"/>
    </source>
</evidence>
<accession>A0A9P6PUW4</accession>
<sequence>MTPPRPPPKPVAGPSQMTAHSQPGPHNPNYHYVSTGSRAGPGAYGRQGHSLPRMSSTPDITRSYAYSAYSGGHYPADHKLPPSPAPITIEPPFYVAMAHRESPTAPRAIDLGYGPASPAIDGPAGGMVRPPTPRSSFSSPAIVFPTMASPAPYGSLASPPRHQPPVGDYFTVTSLAPAPAPAMIPLATNMTMAPASAPRFSLVFGTSSSTAPSTQAGMAAASMSTAAAAAATTPAAPLAMVTGNAGQAGMMVLSPSHDGGDGGVAPPYAPSAANGHRTL</sequence>
<dbReference type="EMBL" id="JAAAJB010000577">
    <property type="protein sequence ID" value="KAG0253485.1"/>
    <property type="molecule type" value="Genomic_DNA"/>
</dbReference>
<feature type="region of interest" description="Disordered" evidence="1">
    <location>
        <begin position="1"/>
        <end position="57"/>
    </location>
</feature>
<evidence type="ECO:0000313" key="3">
    <source>
        <dbReference type="Proteomes" id="UP000807716"/>
    </source>
</evidence>